<dbReference type="RefSeq" id="WP_091050326.1">
    <property type="nucleotide sequence ID" value="NZ_FNGF01000004.1"/>
</dbReference>
<protein>
    <submittedName>
        <fullName evidence="3">Bifunctional non-homologous end joining protein LigD</fullName>
    </submittedName>
</protein>
<dbReference type="Proteomes" id="UP000198662">
    <property type="component" value="Unassembled WGS sequence"/>
</dbReference>
<feature type="compositionally biased region" description="Low complexity" evidence="1">
    <location>
        <begin position="341"/>
        <end position="355"/>
    </location>
</feature>
<dbReference type="AlphaFoldDB" id="A0A1G9I262"/>
<gene>
    <name evidence="3" type="ORF">SAMN05216298_2980</name>
</gene>
<dbReference type="CDD" id="cd04861">
    <property type="entry name" value="LigD_Pol_like"/>
    <property type="match status" value="1"/>
</dbReference>
<sequence length="363" mass="40197">MAPTVHVDGHDITLSKLDKELFPDDRLSKDDLLVHYLAVAGAMVPHLAGRPLTLLRHPHGIGRDGFFQKDAADYYPDWVRTIEVPHRRSEGNARYAVCDDTATLLYLANLATIEFHIWTATAADIERPDRLVLDLDPPESTTVAELRSVARRARDLYTELGLTPYVQATGGRGYHVVAPLDRGRDFKAVRELAGALAAHLAADDPERLTTAHRKDKRGDRIFLDANRNGHAQTFIAPYSLRARPGAAVATPLDWDELGRSTPNGYSPAAIRRRLARKADPWAGMDRHAADAGEARARLDTLRVRLSPNRSHGPCRRLRLGRWTCPDRCWRPPDRCRRRAAGRTSSSGTGSASCARPAAGRGAW</sequence>
<dbReference type="InterPro" id="IPR014145">
    <property type="entry name" value="LigD_pol_dom"/>
</dbReference>
<dbReference type="PANTHER" id="PTHR42705:SF2">
    <property type="entry name" value="BIFUNCTIONAL NON-HOMOLOGOUS END JOINING PROTEIN LIGD"/>
    <property type="match status" value="1"/>
</dbReference>
<evidence type="ECO:0000256" key="1">
    <source>
        <dbReference type="SAM" id="MobiDB-lite"/>
    </source>
</evidence>
<feature type="domain" description="DNA ligase D polymerase" evidence="2">
    <location>
        <begin position="29"/>
        <end position="281"/>
    </location>
</feature>
<keyword evidence="4" id="KW-1185">Reference proteome</keyword>
<evidence type="ECO:0000313" key="4">
    <source>
        <dbReference type="Proteomes" id="UP000198662"/>
    </source>
</evidence>
<dbReference type="Gene3D" id="3.90.920.10">
    <property type="entry name" value="DNA primase, PRIM domain"/>
    <property type="match status" value="1"/>
</dbReference>
<feature type="region of interest" description="Disordered" evidence="1">
    <location>
        <begin position="336"/>
        <end position="363"/>
    </location>
</feature>
<evidence type="ECO:0000313" key="3">
    <source>
        <dbReference type="EMBL" id="SDL19155.1"/>
    </source>
</evidence>
<dbReference type="InterPro" id="IPR052171">
    <property type="entry name" value="NHEJ_LigD"/>
</dbReference>
<dbReference type="OrthoDB" id="4296267at2"/>
<proteinExistence type="predicted"/>
<name>A0A1G9I262_9ACTN</name>
<evidence type="ECO:0000259" key="2">
    <source>
        <dbReference type="Pfam" id="PF21686"/>
    </source>
</evidence>
<dbReference type="Pfam" id="PF21686">
    <property type="entry name" value="LigD_Prim-Pol"/>
    <property type="match status" value="1"/>
</dbReference>
<organism evidence="3 4">
    <name type="scientific">Glycomyces sambucus</name>
    <dbReference type="NCBI Taxonomy" id="380244"/>
    <lineage>
        <taxon>Bacteria</taxon>
        <taxon>Bacillati</taxon>
        <taxon>Actinomycetota</taxon>
        <taxon>Actinomycetes</taxon>
        <taxon>Glycomycetales</taxon>
        <taxon>Glycomycetaceae</taxon>
        <taxon>Glycomyces</taxon>
    </lineage>
</organism>
<reference evidence="4" key="1">
    <citation type="submission" date="2016-10" db="EMBL/GenBank/DDBJ databases">
        <authorList>
            <person name="Varghese N."/>
            <person name="Submissions S."/>
        </authorList>
    </citation>
    <scope>NUCLEOTIDE SEQUENCE [LARGE SCALE GENOMIC DNA]</scope>
    <source>
        <strain evidence="4">CGMCC 4.3147</strain>
    </source>
</reference>
<dbReference type="STRING" id="380244.SAMN05216298_2980"/>
<dbReference type="PANTHER" id="PTHR42705">
    <property type="entry name" value="BIFUNCTIONAL NON-HOMOLOGOUS END JOINING PROTEIN LIGD"/>
    <property type="match status" value="1"/>
</dbReference>
<accession>A0A1G9I262</accession>
<dbReference type="EMBL" id="FNGF01000004">
    <property type="protein sequence ID" value="SDL19155.1"/>
    <property type="molecule type" value="Genomic_DNA"/>
</dbReference>
<dbReference type="NCBIfam" id="TIGR02778">
    <property type="entry name" value="ligD_pol"/>
    <property type="match status" value="1"/>
</dbReference>